<evidence type="ECO:0000256" key="1">
    <source>
        <dbReference type="ARBA" id="ARBA00022741"/>
    </source>
</evidence>
<proteinExistence type="predicted"/>
<evidence type="ECO:0000259" key="3">
    <source>
        <dbReference type="Pfam" id="PF17867"/>
    </source>
</evidence>
<dbReference type="GO" id="GO:0005524">
    <property type="term" value="F:ATP binding"/>
    <property type="evidence" value="ECO:0007669"/>
    <property type="project" value="UniProtKB-KW"/>
</dbReference>
<dbReference type="PANTHER" id="PTHR48103:SF2">
    <property type="entry name" value="MIDASIN"/>
    <property type="match status" value="1"/>
</dbReference>
<evidence type="ECO:0000313" key="5">
    <source>
        <dbReference type="Proteomes" id="UP000267096"/>
    </source>
</evidence>
<dbReference type="Proteomes" id="UP000267096">
    <property type="component" value="Unassembled WGS sequence"/>
</dbReference>
<accession>A0A0M3J6C6</accession>
<dbReference type="GO" id="GO:0005634">
    <property type="term" value="C:nucleus"/>
    <property type="evidence" value="ECO:0007669"/>
    <property type="project" value="TreeGrafter"/>
</dbReference>
<sequence>METKQVYEKDLDCASVDLISALVDICEKRWVKVNAGEVVRMHPEAYIVASMRISPTGSTTKSAAVDAGAVMCSIPLRVRLPAFSDEEMRRIIYVKYGRVAPFTRKLIAIFNDLLKENTLRKQNSKRMLTSTDLFRACERMQHLTDLTDNIAVMGELIDVWAMHCVSIEDVKSLAAVISDRLSVNRDQLEYYLNLRLPPITLEQERFICGRIQLRISAQKMHTGR</sequence>
<dbReference type="InterPro" id="IPR040848">
    <property type="entry name" value="AAA_lid_7"/>
</dbReference>
<keyword evidence="5" id="KW-1185">Reference proteome</keyword>
<dbReference type="PANTHER" id="PTHR48103">
    <property type="entry name" value="MIDASIN-RELATED"/>
    <property type="match status" value="1"/>
</dbReference>
<dbReference type="GO" id="GO:0000027">
    <property type="term" value="P:ribosomal large subunit assembly"/>
    <property type="evidence" value="ECO:0007669"/>
    <property type="project" value="TreeGrafter"/>
</dbReference>
<keyword evidence="2" id="KW-0067">ATP-binding</keyword>
<evidence type="ECO:0000256" key="2">
    <source>
        <dbReference type="ARBA" id="ARBA00022840"/>
    </source>
</evidence>
<organism evidence="6">
    <name type="scientific">Anisakis simplex</name>
    <name type="common">Herring worm</name>
    <dbReference type="NCBI Taxonomy" id="6269"/>
    <lineage>
        <taxon>Eukaryota</taxon>
        <taxon>Metazoa</taxon>
        <taxon>Ecdysozoa</taxon>
        <taxon>Nematoda</taxon>
        <taxon>Chromadorea</taxon>
        <taxon>Rhabditida</taxon>
        <taxon>Spirurina</taxon>
        <taxon>Ascaridomorpha</taxon>
        <taxon>Ascaridoidea</taxon>
        <taxon>Anisakidae</taxon>
        <taxon>Anisakis</taxon>
        <taxon>Anisakis simplex complex</taxon>
    </lineage>
</organism>
<dbReference type="OrthoDB" id="422220at2759"/>
<reference evidence="6" key="1">
    <citation type="submission" date="2017-02" db="UniProtKB">
        <authorList>
            <consortium name="WormBaseParasite"/>
        </authorList>
    </citation>
    <scope>IDENTIFICATION</scope>
</reference>
<feature type="domain" description="Midasin AAA lid" evidence="3">
    <location>
        <begin position="87"/>
        <end position="183"/>
    </location>
</feature>
<name>A0A0M3J6C6_ANISI</name>
<protein>
    <submittedName>
        <fullName evidence="6">Midasin (inferred by orthology to a human protein)</fullName>
    </submittedName>
</protein>
<evidence type="ECO:0000313" key="6">
    <source>
        <dbReference type="WBParaSite" id="ASIM_0000311201-mRNA-1"/>
    </source>
</evidence>
<dbReference type="GO" id="GO:0030687">
    <property type="term" value="C:preribosome, large subunit precursor"/>
    <property type="evidence" value="ECO:0007669"/>
    <property type="project" value="TreeGrafter"/>
</dbReference>
<gene>
    <name evidence="4" type="ORF">ASIM_LOCUS2959</name>
</gene>
<dbReference type="Pfam" id="PF17867">
    <property type="entry name" value="AAA_lid_7"/>
    <property type="match status" value="1"/>
</dbReference>
<dbReference type="EMBL" id="UYRR01004272">
    <property type="protein sequence ID" value="VDK20928.1"/>
    <property type="molecule type" value="Genomic_DNA"/>
</dbReference>
<reference evidence="4 5" key="2">
    <citation type="submission" date="2018-11" db="EMBL/GenBank/DDBJ databases">
        <authorList>
            <consortium name="Pathogen Informatics"/>
        </authorList>
    </citation>
    <scope>NUCLEOTIDE SEQUENCE [LARGE SCALE GENOMIC DNA]</scope>
</reference>
<dbReference type="GO" id="GO:0000055">
    <property type="term" value="P:ribosomal large subunit export from nucleus"/>
    <property type="evidence" value="ECO:0007669"/>
    <property type="project" value="TreeGrafter"/>
</dbReference>
<evidence type="ECO:0000313" key="4">
    <source>
        <dbReference type="EMBL" id="VDK20928.1"/>
    </source>
</evidence>
<keyword evidence="1" id="KW-0547">Nucleotide-binding</keyword>
<dbReference type="AlphaFoldDB" id="A0A0M3J6C6"/>
<dbReference type="WBParaSite" id="ASIM_0000311201-mRNA-1">
    <property type="protein sequence ID" value="ASIM_0000311201-mRNA-1"/>
    <property type="gene ID" value="ASIM_0000311201"/>
</dbReference>